<evidence type="ECO:0000313" key="1">
    <source>
        <dbReference type="EMBL" id="KAJ3539994.1"/>
    </source>
</evidence>
<evidence type="ECO:0000313" key="2">
    <source>
        <dbReference type="Proteomes" id="UP001148629"/>
    </source>
</evidence>
<dbReference type="EMBL" id="JANRMS010000430">
    <property type="protein sequence ID" value="KAJ3539994.1"/>
    <property type="molecule type" value="Genomic_DNA"/>
</dbReference>
<protein>
    <submittedName>
        <fullName evidence="1">Uncharacterized protein</fullName>
    </submittedName>
</protein>
<reference evidence="1" key="1">
    <citation type="submission" date="2022-08" db="EMBL/GenBank/DDBJ databases">
        <title>Genome Sequence of Fusarium decemcellulare.</title>
        <authorList>
            <person name="Buettner E."/>
        </authorList>
    </citation>
    <scope>NUCLEOTIDE SEQUENCE</scope>
    <source>
        <strain evidence="1">Babe19</strain>
    </source>
</reference>
<comment type="caution">
    <text evidence="1">The sequence shown here is derived from an EMBL/GenBank/DDBJ whole genome shotgun (WGS) entry which is preliminary data.</text>
</comment>
<organism evidence="1 2">
    <name type="scientific">Fusarium decemcellulare</name>
    <dbReference type="NCBI Taxonomy" id="57161"/>
    <lineage>
        <taxon>Eukaryota</taxon>
        <taxon>Fungi</taxon>
        <taxon>Dikarya</taxon>
        <taxon>Ascomycota</taxon>
        <taxon>Pezizomycotina</taxon>
        <taxon>Sordariomycetes</taxon>
        <taxon>Hypocreomycetidae</taxon>
        <taxon>Hypocreales</taxon>
        <taxon>Nectriaceae</taxon>
        <taxon>Fusarium</taxon>
        <taxon>Fusarium decemcellulare species complex</taxon>
    </lineage>
</organism>
<keyword evidence="2" id="KW-1185">Reference proteome</keyword>
<dbReference type="Proteomes" id="UP001148629">
    <property type="component" value="Unassembled WGS sequence"/>
</dbReference>
<accession>A0ACC1SHW5</accession>
<sequence>MASQDYASDSQDEPPKPPQRKRLPAWLDHFNAHDLKILFRCWAAIWICTILIFIQPALDSIGLAAFLGGILLFIVPPASILFVYLLAALSLLLGMCLAATGLDDTGRVVRQVTGDWAIGRVDGDVLGRGALGGSSGETGPKGKGGTLEEGHVGVMLRTRDSL</sequence>
<proteinExistence type="predicted"/>
<name>A0ACC1SHW5_9HYPO</name>
<gene>
    <name evidence="1" type="ORF">NM208_g5261</name>
</gene>